<dbReference type="Pfam" id="PF02875">
    <property type="entry name" value="Mur_ligase_C"/>
    <property type="match status" value="1"/>
</dbReference>
<feature type="domain" description="Mur ligase N-terminal catalytic" evidence="9">
    <location>
        <begin position="23"/>
        <end position="95"/>
    </location>
</feature>
<comment type="subcellular location">
    <subcellularLocation>
        <location evidence="8">Cytoplasm</location>
    </subcellularLocation>
</comment>
<evidence type="ECO:0000256" key="6">
    <source>
        <dbReference type="ARBA" id="ARBA00023306"/>
    </source>
</evidence>
<dbReference type="Gene3D" id="3.40.1390.10">
    <property type="entry name" value="MurE/MurF, N-terminal domain"/>
    <property type="match status" value="1"/>
</dbReference>
<dbReference type="Gene3D" id="3.90.190.20">
    <property type="entry name" value="Mur ligase, C-terminal domain"/>
    <property type="match status" value="1"/>
</dbReference>
<dbReference type="GO" id="GO:0009252">
    <property type="term" value="P:peptidoglycan biosynthetic process"/>
    <property type="evidence" value="ECO:0007669"/>
    <property type="project" value="UniProtKB-KW"/>
</dbReference>
<evidence type="ECO:0000256" key="2">
    <source>
        <dbReference type="ARBA" id="ARBA00005898"/>
    </source>
</evidence>
<dbReference type="InterPro" id="IPR005761">
    <property type="entry name" value="UDP-N-AcMur-Glu-dNH2Pim_ligase"/>
</dbReference>
<dbReference type="Gene3D" id="3.40.1190.10">
    <property type="entry name" value="Mur-like, catalytic domain"/>
    <property type="match status" value="1"/>
</dbReference>
<keyword evidence="7 8" id="KW-0961">Cell wall biogenesis/degradation</keyword>
<dbReference type="GO" id="GO:0016881">
    <property type="term" value="F:acid-amino acid ligase activity"/>
    <property type="evidence" value="ECO:0007669"/>
    <property type="project" value="InterPro"/>
</dbReference>
<evidence type="ECO:0000256" key="4">
    <source>
        <dbReference type="ARBA" id="ARBA00022960"/>
    </source>
</evidence>
<comment type="similarity">
    <text evidence="2">Belongs to the MurCDEF family. MurE subfamily.</text>
</comment>
<evidence type="ECO:0000259" key="9">
    <source>
        <dbReference type="Pfam" id="PF01225"/>
    </source>
</evidence>
<evidence type="ECO:0000259" key="11">
    <source>
        <dbReference type="Pfam" id="PF08245"/>
    </source>
</evidence>
<dbReference type="InterPro" id="IPR035911">
    <property type="entry name" value="MurE/MurF_N"/>
</dbReference>
<feature type="domain" description="Mur ligase C-terminal" evidence="10">
    <location>
        <begin position="342"/>
        <end position="475"/>
    </location>
</feature>
<organism evidence="12 13">
    <name type="scientific">Candidatus Cohnella colombiensis</name>
    <dbReference type="NCBI Taxonomy" id="3121368"/>
    <lineage>
        <taxon>Bacteria</taxon>
        <taxon>Bacillati</taxon>
        <taxon>Bacillota</taxon>
        <taxon>Bacilli</taxon>
        <taxon>Bacillales</taxon>
        <taxon>Paenibacillaceae</taxon>
        <taxon>Cohnella</taxon>
    </lineage>
</organism>
<gene>
    <name evidence="12" type="primary">murE</name>
    <name evidence="12" type="ORF">P0Y55_17630</name>
</gene>
<accession>A0AA95EWN7</accession>
<protein>
    <submittedName>
        <fullName evidence="12">UDP-N-acetylmuramyl-tripeptide synthetase</fullName>
    </submittedName>
</protein>
<evidence type="ECO:0000313" key="13">
    <source>
        <dbReference type="Proteomes" id="UP001178662"/>
    </source>
</evidence>
<keyword evidence="13" id="KW-1185">Reference proteome</keyword>
<dbReference type="InterPro" id="IPR004101">
    <property type="entry name" value="Mur_ligase_C"/>
</dbReference>
<dbReference type="EMBL" id="CP119317">
    <property type="protein sequence ID" value="WEK54331.1"/>
    <property type="molecule type" value="Genomic_DNA"/>
</dbReference>
<feature type="domain" description="Mur ligase central" evidence="11">
    <location>
        <begin position="108"/>
        <end position="319"/>
    </location>
</feature>
<dbReference type="GO" id="GO:0071555">
    <property type="term" value="P:cell wall organization"/>
    <property type="evidence" value="ECO:0007669"/>
    <property type="project" value="UniProtKB-KW"/>
</dbReference>
<reference evidence="12" key="1">
    <citation type="submission" date="2023-03" db="EMBL/GenBank/DDBJ databases">
        <title>Andean soil-derived lignocellulolytic bacterial consortium as a source of novel taxa and putative plastic-active enzymes.</title>
        <authorList>
            <person name="Diaz-Garcia L."/>
            <person name="Chuvochina M."/>
            <person name="Feuerriegel G."/>
            <person name="Bunk B."/>
            <person name="Sproer C."/>
            <person name="Streit W.R."/>
            <person name="Rodriguez L.M."/>
            <person name="Overmann J."/>
            <person name="Jimenez D.J."/>
        </authorList>
    </citation>
    <scope>NUCLEOTIDE SEQUENCE</scope>
    <source>
        <strain evidence="12">MAG 2441</strain>
    </source>
</reference>
<dbReference type="PANTHER" id="PTHR23135">
    <property type="entry name" value="MUR LIGASE FAMILY MEMBER"/>
    <property type="match status" value="1"/>
</dbReference>
<name>A0AA95EWN7_9BACL</name>
<proteinExistence type="inferred from homology"/>
<dbReference type="Proteomes" id="UP001178662">
    <property type="component" value="Chromosome"/>
</dbReference>
<comment type="pathway">
    <text evidence="1 8">Cell wall biogenesis; peptidoglycan biosynthesis.</text>
</comment>
<keyword evidence="3 8" id="KW-0132">Cell division</keyword>
<dbReference type="GO" id="GO:0005524">
    <property type="term" value="F:ATP binding"/>
    <property type="evidence" value="ECO:0007669"/>
    <property type="project" value="InterPro"/>
</dbReference>
<dbReference type="Pfam" id="PF01225">
    <property type="entry name" value="Mur_ligase"/>
    <property type="match status" value="1"/>
</dbReference>
<dbReference type="SUPFAM" id="SSF53244">
    <property type="entry name" value="MurD-like peptide ligases, peptide-binding domain"/>
    <property type="match status" value="1"/>
</dbReference>
<evidence type="ECO:0000259" key="10">
    <source>
        <dbReference type="Pfam" id="PF02875"/>
    </source>
</evidence>
<evidence type="ECO:0000256" key="3">
    <source>
        <dbReference type="ARBA" id="ARBA00022618"/>
    </source>
</evidence>
<evidence type="ECO:0000256" key="1">
    <source>
        <dbReference type="ARBA" id="ARBA00004752"/>
    </source>
</evidence>
<evidence type="ECO:0000256" key="5">
    <source>
        <dbReference type="ARBA" id="ARBA00022984"/>
    </source>
</evidence>
<dbReference type="InterPro" id="IPR036565">
    <property type="entry name" value="Mur-like_cat_sf"/>
</dbReference>
<keyword evidence="5 8" id="KW-0573">Peptidoglycan synthesis</keyword>
<dbReference type="InterPro" id="IPR013221">
    <property type="entry name" value="Mur_ligase_cen"/>
</dbReference>
<dbReference type="SUPFAM" id="SSF63418">
    <property type="entry name" value="MurE/MurF N-terminal domain"/>
    <property type="match status" value="1"/>
</dbReference>
<dbReference type="GO" id="GO:0051301">
    <property type="term" value="P:cell division"/>
    <property type="evidence" value="ECO:0007669"/>
    <property type="project" value="UniProtKB-KW"/>
</dbReference>
<keyword evidence="6 8" id="KW-0131">Cell cycle</keyword>
<evidence type="ECO:0000256" key="7">
    <source>
        <dbReference type="ARBA" id="ARBA00023316"/>
    </source>
</evidence>
<dbReference type="Pfam" id="PF08245">
    <property type="entry name" value="Mur_ligase_M"/>
    <property type="match status" value="1"/>
</dbReference>
<evidence type="ECO:0000256" key="8">
    <source>
        <dbReference type="RuleBase" id="RU004135"/>
    </source>
</evidence>
<dbReference type="NCBIfam" id="TIGR01085">
    <property type="entry name" value="murE"/>
    <property type="match status" value="1"/>
</dbReference>
<sequence length="494" mass="53945">MVSLKELLQSIDILEVLHDQDMHLSGIAYHSQKTSKGNLFICINGYKADGHHFLASAVENGATAAIVERFQEGISIPQYRVADSRVALARLAAAYNDWPSEKMTMIGITATNGKTTSSYITNAILENHGLSTGLIGTVVIKYGETSIPAELTTPESLDLQTYLKGMVDHGVTHVTMEVSSAALEAHRVEAVDYDIVTLNNLSREHIDSHGSFEGYFAAKSSLVRNAGAHSVAILNLDDVYSASLVNETKAQVITFGVKSHEGHFACKDLDLSTGRAKFKVEITQPFSARGIDFSPGEFEVQLAVPGLHSVYNAMVAIIIGLLNGVPVNTIQQTLQTFPGVERRFEFIHEDEFIIIDDHFANPGNINVTLETLRFMNFERLHLVYAIRGSRGPTVNRENAESIVKWLARLELDEIIATKSISHVTEKDVVTDEETRVFMEVMAAANIHVTLVDELPDAIAIALKHVAKGDLILLAGCQGMDPGGQIALQQLSNSI</sequence>
<dbReference type="PANTHER" id="PTHR23135:SF4">
    <property type="entry name" value="UDP-N-ACETYLMURAMOYL-L-ALANYL-D-GLUTAMATE--2,6-DIAMINOPIMELATE LIGASE MURE HOMOLOG, CHLOROPLASTIC"/>
    <property type="match status" value="1"/>
</dbReference>
<dbReference type="SUPFAM" id="SSF53623">
    <property type="entry name" value="MurD-like peptide ligases, catalytic domain"/>
    <property type="match status" value="1"/>
</dbReference>
<dbReference type="GO" id="GO:0005737">
    <property type="term" value="C:cytoplasm"/>
    <property type="evidence" value="ECO:0007669"/>
    <property type="project" value="UniProtKB-SubCell"/>
</dbReference>
<dbReference type="AlphaFoldDB" id="A0AA95EWN7"/>
<keyword evidence="4 8" id="KW-0133">Cell shape</keyword>
<dbReference type="InterPro" id="IPR000713">
    <property type="entry name" value="Mur_ligase_N"/>
</dbReference>
<dbReference type="InterPro" id="IPR036615">
    <property type="entry name" value="Mur_ligase_C_dom_sf"/>
</dbReference>
<evidence type="ECO:0000313" key="12">
    <source>
        <dbReference type="EMBL" id="WEK54331.1"/>
    </source>
</evidence>
<dbReference type="GO" id="GO:0008360">
    <property type="term" value="P:regulation of cell shape"/>
    <property type="evidence" value="ECO:0007669"/>
    <property type="project" value="UniProtKB-KW"/>
</dbReference>